<reference evidence="5 6" key="1">
    <citation type="submission" date="2020-05" db="EMBL/GenBank/DDBJ databases">
        <title>Genome sequence of Isoptericola sp. JC619 isolated from Chilika lagoon, India.</title>
        <authorList>
            <person name="Kumar D."/>
            <person name="Appam K."/>
            <person name="Gandham S."/>
            <person name="Uppada J."/>
            <person name="Sasikala C."/>
            <person name="Venkata Ramana C."/>
        </authorList>
    </citation>
    <scope>NUCLEOTIDE SEQUENCE [LARGE SCALE GENOMIC DNA]</scope>
    <source>
        <strain evidence="5 6">JC619</strain>
    </source>
</reference>
<keyword evidence="6" id="KW-1185">Reference proteome</keyword>
<dbReference type="Proteomes" id="UP000557204">
    <property type="component" value="Unassembled WGS sequence"/>
</dbReference>
<dbReference type="GO" id="GO:0003677">
    <property type="term" value="F:DNA binding"/>
    <property type="evidence" value="ECO:0007669"/>
    <property type="project" value="UniProtKB-KW"/>
</dbReference>
<dbReference type="CDD" id="cd00090">
    <property type="entry name" value="HTH_ARSR"/>
    <property type="match status" value="1"/>
</dbReference>
<dbReference type="EMBL" id="JABFAJ010000011">
    <property type="protein sequence ID" value="NNU27084.1"/>
    <property type="molecule type" value="Genomic_DNA"/>
</dbReference>
<organism evidence="5 6">
    <name type="scientific">Isoptericola sediminis</name>
    <dbReference type="NCBI Taxonomy" id="2733572"/>
    <lineage>
        <taxon>Bacteria</taxon>
        <taxon>Bacillati</taxon>
        <taxon>Actinomycetota</taxon>
        <taxon>Actinomycetes</taxon>
        <taxon>Micrococcales</taxon>
        <taxon>Promicromonosporaceae</taxon>
        <taxon>Isoptericola</taxon>
    </lineage>
</organism>
<dbReference type="PROSITE" id="PS50987">
    <property type="entry name" value="HTH_ARSR_2"/>
    <property type="match status" value="1"/>
</dbReference>
<keyword evidence="1" id="KW-0805">Transcription regulation</keyword>
<dbReference type="InterPro" id="IPR001845">
    <property type="entry name" value="HTH_ArsR_DNA-bd_dom"/>
</dbReference>
<proteinExistence type="predicted"/>
<dbReference type="PANTHER" id="PTHR43132">
    <property type="entry name" value="ARSENICAL RESISTANCE OPERON REPRESSOR ARSR-RELATED"/>
    <property type="match status" value="1"/>
</dbReference>
<dbReference type="InterPro" id="IPR051011">
    <property type="entry name" value="Metal_resp_trans_reg"/>
</dbReference>
<evidence type="ECO:0000256" key="1">
    <source>
        <dbReference type="ARBA" id="ARBA00023015"/>
    </source>
</evidence>
<dbReference type="AlphaFoldDB" id="A0A849JWW3"/>
<dbReference type="RefSeq" id="WP_171246596.1">
    <property type="nucleotide sequence ID" value="NZ_JABFAJ010000011.1"/>
</dbReference>
<keyword evidence="3" id="KW-0804">Transcription</keyword>
<dbReference type="SMART" id="SM00418">
    <property type="entry name" value="HTH_ARSR"/>
    <property type="match status" value="1"/>
</dbReference>
<gene>
    <name evidence="5" type="ORF">HLI28_05950</name>
</gene>
<dbReference type="PANTHER" id="PTHR43132:SF8">
    <property type="entry name" value="HTH-TYPE TRANSCRIPTIONAL REGULATOR KMTR"/>
    <property type="match status" value="1"/>
</dbReference>
<evidence type="ECO:0000313" key="6">
    <source>
        <dbReference type="Proteomes" id="UP000557204"/>
    </source>
</evidence>
<accession>A0A849JWW3</accession>
<evidence type="ECO:0000256" key="3">
    <source>
        <dbReference type="ARBA" id="ARBA00023163"/>
    </source>
</evidence>
<dbReference type="InterPro" id="IPR036388">
    <property type="entry name" value="WH-like_DNA-bd_sf"/>
</dbReference>
<comment type="caution">
    <text evidence="5">The sequence shown here is derived from an EMBL/GenBank/DDBJ whole genome shotgun (WGS) entry which is preliminary data.</text>
</comment>
<evidence type="ECO:0000256" key="2">
    <source>
        <dbReference type="ARBA" id="ARBA00023125"/>
    </source>
</evidence>
<dbReference type="PRINTS" id="PR00778">
    <property type="entry name" value="HTHARSR"/>
</dbReference>
<feature type="domain" description="HTH arsR-type" evidence="4">
    <location>
        <begin position="12"/>
        <end position="106"/>
    </location>
</feature>
<dbReference type="InterPro" id="IPR036390">
    <property type="entry name" value="WH_DNA-bd_sf"/>
</dbReference>
<dbReference type="Gene3D" id="1.10.10.10">
    <property type="entry name" value="Winged helix-like DNA-binding domain superfamily/Winged helix DNA-binding domain"/>
    <property type="match status" value="1"/>
</dbReference>
<dbReference type="InterPro" id="IPR011991">
    <property type="entry name" value="ArsR-like_HTH"/>
</dbReference>
<evidence type="ECO:0000313" key="5">
    <source>
        <dbReference type="EMBL" id="NNU27084.1"/>
    </source>
</evidence>
<dbReference type="SUPFAM" id="SSF46785">
    <property type="entry name" value="Winged helix' DNA-binding domain"/>
    <property type="match status" value="1"/>
</dbReference>
<protein>
    <submittedName>
        <fullName evidence="5">Winged helix-turn-helix transcriptional regulator</fullName>
    </submittedName>
</protein>
<evidence type="ECO:0000259" key="4">
    <source>
        <dbReference type="PROSITE" id="PS50987"/>
    </source>
</evidence>
<dbReference type="GO" id="GO:0003700">
    <property type="term" value="F:DNA-binding transcription factor activity"/>
    <property type="evidence" value="ECO:0007669"/>
    <property type="project" value="InterPro"/>
</dbReference>
<name>A0A849JWW3_9MICO</name>
<dbReference type="NCBIfam" id="NF033788">
    <property type="entry name" value="HTH_metalloreg"/>
    <property type="match status" value="1"/>
</dbReference>
<dbReference type="Pfam" id="PF01022">
    <property type="entry name" value="HTH_5"/>
    <property type="match status" value="1"/>
</dbReference>
<keyword evidence="2" id="KW-0238">DNA-binding</keyword>
<sequence length="116" mass="12728">MSPVAPAERSAPPDAELDRAVEVLRLLADRTRLAILVMLDGTEMSVGSIATTLDRPVPAVSQHLARLRASRLVTSRRDGTTVYYGQPDEHVAALVANVLHHTEHLLYEVPPHHRSP</sequence>